<dbReference type="EMBL" id="JACHJV010000001">
    <property type="protein sequence ID" value="MBB4926914.1"/>
    <property type="molecule type" value="Genomic_DNA"/>
</dbReference>
<proteinExistence type="predicted"/>
<dbReference type="Proteomes" id="UP000540506">
    <property type="component" value="Unassembled WGS sequence"/>
</dbReference>
<organism evidence="1 2">
    <name type="scientific">Kitasatospora kifunensis</name>
    <name type="common">Streptomyces kifunensis</name>
    <dbReference type="NCBI Taxonomy" id="58351"/>
    <lineage>
        <taxon>Bacteria</taxon>
        <taxon>Bacillati</taxon>
        <taxon>Actinomycetota</taxon>
        <taxon>Actinomycetes</taxon>
        <taxon>Kitasatosporales</taxon>
        <taxon>Streptomycetaceae</taxon>
        <taxon>Kitasatospora</taxon>
    </lineage>
</organism>
<dbReference type="AlphaFoldDB" id="A0A7W7R7W2"/>
<name>A0A7W7R7W2_KITKI</name>
<accession>A0A7W7R7W2</accession>
<gene>
    <name evidence="1" type="ORF">FHR34_005907</name>
</gene>
<evidence type="ECO:0000313" key="2">
    <source>
        <dbReference type="Proteomes" id="UP000540506"/>
    </source>
</evidence>
<evidence type="ECO:0000313" key="1">
    <source>
        <dbReference type="EMBL" id="MBB4926914.1"/>
    </source>
</evidence>
<reference evidence="1 2" key="1">
    <citation type="submission" date="2020-08" db="EMBL/GenBank/DDBJ databases">
        <title>Sequencing the genomes of 1000 actinobacteria strains.</title>
        <authorList>
            <person name="Klenk H.-P."/>
        </authorList>
    </citation>
    <scope>NUCLEOTIDE SEQUENCE [LARGE SCALE GENOMIC DNA]</scope>
    <source>
        <strain evidence="1 2">DSM 41654</strain>
    </source>
</reference>
<dbReference type="RefSeq" id="WP_184940674.1">
    <property type="nucleotide sequence ID" value="NZ_JACHJV010000001.1"/>
</dbReference>
<keyword evidence="2" id="KW-1185">Reference proteome</keyword>
<sequence length="289" mass="31913">MAGMDVSEVAEMLFKGFTYYECREVVEAAADYKLSRLMVTREKAAFLGRLATRRGLHVAVSDFDVHEGDIPEGKGAWINTGKRAPAGAGLCFIYLGRRRSAVELAHDSDARGEEPYLLGELFRIPECCTDFYCKHAELARSVYDNDYAELITAATRASGPFPWVNNYLAQYFGHSLIHHFPCTWNCRASVERAEDSLGLISEISPSWADLTRRMSTGTVFHSGREGVHIIRGWTVSSGSPYRADQVVSTTYGAFSALLKKNSGNLPIGALRSTSGMIITPLEFSSCVEE</sequence>
<protein>
    <submittedName>
        <fullName evidence="1">Uncharacterized protein</fullName>
    </submittedName>
</protein>
<comment type="caution">
    <text evidence="1">The sequence shown here is derived from an EMBL/GenBank/DDBJ whole genome shotgun (WGS) entry which is preliminary data.</text>
</comment>